<organism evidence="2 3">
    <name type="scientific">Methylophilus aquaticus</name>
    <dbReference type="NCBI Taxonomy" id="1971610"/>
    <lineage>
        <taxon>Bacteria</taxon>
        <taxon>Pseudomonadati</taxon>
        <taxon>Pseudomonadota</taxon>
        <taxon>Betaproteobacteria</taxon>
        <taxon>Nitrosomonadales</taxon>
        <taxon>Methylophilaceae</taxon>
        <taxon>Methylophilus</taxon>
    </lineage>
</organism>
<dbReference type="Pfam" id="PF20419">
    <property type="entry name" value="DUF6701"/>
    <property type="match status" value="1"/>
</dbReference>
<dbReference type="RefSeq" id="WP_306388347.1">
    <property type="nucleotide sequence ID" value="NZ_JAVCAP010000002.1"/>
</dbReference>
<accession>A0ABT9JQ05</accession>
<evidence type="ECO:0000313" key="3">
    <source>
        <dbReference type="Proteomes" id="UP001225906"/>
    </source>
</evidence>
<keyword evidence="3" id="KW-1185">Reference proteome</keyword>
<comment type="caution">
    <text evidence="2">The sequence shown here is derived from an EMBL/GenBank/DDBJ whole genome shotgun (WGS) entry which is preliminary data.</text>
</comment>
<gene>
    <name evidence="2" type="ORF">Q9291_02160</name>
</gene>
<dbReference type="EMBL" id="JAVCAP010000002">
    <property type="protein sequence ID" value="MDP8566643.1"/>
    <property type="molecule type" value="Genomic_DNA"/>
</dbReference>
<name>A0ABT9JQ05_9PROT</name>
<evidence type="ECO:0000313" key="2">
    <source>
        <dbReference type="EMBL" id="MDP8566643.1"/>
    </source>
</evidence>
<proteinExistence type="predicted"/>
<dbReference type="InterPro" id="IPR013320">
    <property type="entry name" value="ConA-like_dom_sf"/>
</dbReference>
<protein>
    <recommendedName>
        <fullName evidence="1">DUF6701 domain-containing protein</fullName>
    </recommendedName>
</protein>
<reference evidence="3" key="1">
    <citation type="journal article" date="2019" name="Int. J. Syst. Evol. Microbiol.">
        <title>The Global Catalogue of Microorganisms (GCM) 10K type strain sequencing project: providing services to taxonomists for standard genome sequencing and annotation.</title>
        <authorList>
            <consortium name="The Broad Institute Genomics Platform"/>
            <consortium name="The Broad Institute Genome Sequencing Center for Infectious Disease"/>
            <person name="Wu L."/>
            <person name="Ma J."/>
        </authorList>
    </citation>
    <scope>NUCLEOTIDE SEQUENCE [LARGE SCALE GENOMIC DNA]</scope>
    <source>
        <strain evidence="3">VKM B-3159</strain>
    </source>
</reference>
<dbReference type="Gene3D" id="2.60.120.200">
    <property type="match status" value="2"/>
</dbReference>
<dbReference type="SUPFAM" id="SSF49899">
    <property type="entry name" value="Concanavalin A-like lectins/glucanases"/>
    <property type="match status" value="1"/>
</dbReference>
<sequence>MSGPVNYEGVPFEMRTNASGNNVIWATSNGVNALGLSTYSKTVTLNTNSYGTRSVYTLINTAYSFAGANVGSITFLANDGTSYSVNLVIGNNVRNHYYGIEPSANYVTTNVLGSNLGAHLDMQRFDLPASFATKRLTGIRFTTTGSAVIGIPFLAGVTLDAQADLIAKYTLEEPIAWSGLSGELKDSAGFTGGPFNGRAVGSSVPVRGLLTPARTGAANGTCAYAQLNGPSNNGGAFQINNLPVTTFASTQNSITFWMYWNGTSGVVPAGWNGYNLAIKNNIFGFDADGLVYGVSTNGLANGWHHISAVFTNIDVTSNKLYIDGVLQTLSLSGSQKLVSFFNPDAISTNVTPPNTWGTGAPPDGWFTDNPSRVIEVNPPSVYGATGSTSLNVIEIEGSPGDYNLYTNFTPNAGEKLTLSVDYAGRSGYMSGTDSAIDIYINNALLSRLNTRSAAFRNFTFPLGFATGSPIKLEFRSVDKNSYGGLITNIQIFRNRAVASSSLVVGGTSVDNSSRFTGNIDEVKVYNGAVTQAQVNADYAETHQCLLLHHARLNHSGNGLTCAPTQVTVQGCIGDDSNGTCSSSFVSFAGTVVAQSNGVTVATAAFVVPAGSSSALVELDVANPQTLTLDVVNYSIPPYGNPQTTCWDSSTNTASCQYTTSDAGFIISNVANGPSVNIANQEAGVNSSVYVLRAVKKNTTTRACEAALKGSQDINFGYVCNNPTTCSAGNRMKIGIVSQQGAIIESSNFFAANNNASGFASTLPITLNFDDNGNAPFWLNYYDVGQTTLFMQKTLPNGARLAGNSNAFVTKPFSLIVNSNSIFSSVGNIANPAAANAAGPKFIKSGELFKATVTAFAANGDPTANFGKEIIPEAIRLNAYLEAPAGGAEGVLSNNTTASVSFNNGSATIDTLSWSEVGILRLIPVMADDDYMGAGKVVGVGASGNIGRFYPDHFNITAGSNTLGCSNQFTYFGQDGLYTAFTITAKNKTNGTTQNYAGNYAANSFMKFNTSVRDSYRFTTSSAFTLDPSATPASGSWTGGVGSISAKHIVRKPPASAKAAPTNITFFTQPLDDDGVTTTSPVTIAAGSPFRYGRMFLQSQHGSELLNLPMLLEAQYWDGNGYIRNAADSCSTVPLSSIAMKNYHGNLNACETGLSGSASLINGIQTLRLSAPGVTGGIPNTGSVDLEVNLNAAIAGEKVCLPTAEANATSAGMPWLIDGSAEPAGRATFGRSRMPVIYMREAF</sequence>
<dbReference type="Proteomes" id="UP001225906">
    <property type="component" value="Unassembled WGS sequence"/>
</dbReference>
<feature type="domain" description="DUF6701" evidence="1">
    <location>
        <begin position="643"/>
        <end position="1240"/>
    </location>
</feature>
<dbReference type="InterPro" id="IPR046524">
    <property type="entry name" value="DUF6701"/>
</dbReference>
<evidence type="ECO:0000259" key="1">
    <source>
        <dbReference type="Pfam" id="PF20419"/>
    </source>
</evidence>